<feature type="transmembrane region" description="Helical" evidence="6">
    <location>
        <begin position="50"/>
        <end position="70"/>
    </location>
</feature>
<name>A0A160JEX9_9PROT</name>
<keyword evidence="3 6" id="KW-0812">Transmembrane</keyword>
<feature type="transmembrane region" description="Helical" evidence="6">
    <location>
        <begin position="143"/>
        <end position="161"/>
    </location>
</feature>
<dbReference type="InterPro" id="IPR005496">
    <property type="entry name" value="Integral_membrane_TerC"/>
</dbReference>
<evidence type="ECO:0000256" key="4">
    <source>
        <dbReference type="ARBA" id="ARBA00022989"/>
    </source>
</evidence>
<feature type="transmembrane region" description="Helical" evidence="6">
    <location>
        <begin position="212"/>
        <end position="236"/>
    </location>
</feature>
<sequence>MDGMLATVFLEFLGKPIWIWLIFIGVVLTLLVLDLGVLNRRDHVIEVGESLKLSAFYIAVAMLFGGWVWYSMGSEAGLQYYTGFFVEKSLSLDNVFVISLIFSYFAVPRELQHRVLFWGILGVIVLRGLMIGAGAALVSEFHWVLYLFGAFLVLTGIKMLFAKDEETNLGENAALRFLKRHIRVTDRFHGHHFVVKEPSGPGGAMRWSATPLLLALIMVELADLVFAVDSVPAIFAITTDPYLVYTSNIFAILGLRALYFALAAMVHRFRYLKYALALVLVFIGGKIFYTQFFGKPDPLIALGVTFALIGGGVLVSLWKTSRETKTAAAE</sequence>
<feature type="transmembrane region" description="Helical" evidence="6">
    <location>
        <begin position="274"/>
        <end position="293"/>
    </location>
</feature>
<feature type="transmembrane region" description="Helical" evidence="6">
    <location>
        <begin position="115"/>
        <end position="137"/>
    </location>
</feature>
<feature type="transmembrane region" description="Helical" evidence="6">
    <location>
        <begin position="299"/>
        <end position="318"/>
    </location>
</feature>
<evidence type="ECO:0000313" key="7">
    <source>
        <dbReference type="EMBL" id="ANC91405.1"/>
    </source>
</evidence>
<evidence type="ECO:0000256" key="6">
    <source>
        <dbReference type="SAM" id="Phobius"/>
    </source>
</evidence>
<feature type="transmembrane region" description="Helical" evidence="6">
    <location>
        <begin position="90"/>
        <end position="108"/>
    </location>
</feature>
<dbReference type="Proteomes" id="UP000077405">
    <property type="component" value="Chromosome"/>
</dbReference>
<organism evidence="7 8">
    <name type="scientific">Azospirillum humicireducens</name>
    <dbReference type="NCBI Taxonomy" id="1226968"/>
    <lineage>
        <taxon>Bacteria</taxon>
        <taxon>Pseudomonadati</taxon>
        <taxon>Pseudomonadota</taxon>
        <taxon>Alphaproteobacteria</taxon>
        <taxon>Rhodospirillales</taxon>
        <taxon>Azospirillaceae</taxon>
        <taxon>Azospirillum</taxon>
    </lineage>
</organism>
<keyword evidence="5 6" id="KW-0472">Membrane</keyword>
<dbReference type="RefSeq" id="WP_063634511.1">
    <property type="nucleotide sequence ID" value="NZ_CP015285.1"/>
</dbReference>
<dbReference type="InterPro" id="IPR022369">
    <property type="entry name" value="Integral_membrane_TerC_rswitch"/>
</dbReference>
<feature type="transmembrane region" description="Helical" evidence="6">
    <location>
        <begin position="17"/>
        <end position="38"/>
    </location>
</feature>
<keyword evidence="8" id="KW-1185">Reference proteome</keyword>
<evidence type="ECO:0000256" key="2">
    <source>
        <dbReference type="ARBA" id="ARBA00007511"/>
    </source>
</evidence>
<dbReference type="OrthoDB" id="9783692at2"/>
<evidence type="ECO:0000256" key="1">
    <source>
        <dbReference type="ARBA" id="ARBA00004141"/>
    </source>
</evidence>
<protein>
    <submittedName>
        <fullName evidence="7">TerC family protein</fullName>
    </submittedName>
</protein>
<dbReference type="NCBIfam" id="TIGR03718">
    <property type="entry name" value="R_switched_Alx"/>
    <property type="match status" value="1"/>
</dbReference>
<proteinExistence type="inferred from homology"/>
<comment type="similarity">
    <text evidence="2">Belongs to the TerC family.</text>
</comment>
<dbReference type="EMBL" id="CP015285">
    <property type="protein sequence ID" value="ANC91405.1"/>
    <property type="molecule type" value="Genomic_DNA"/>
</dbReference>
<evidence type="ECO:0000313" key="8">
    <source>
        <dbReference type="Proteomes" id="UP000077405"/>
    </source>
</evidence>
<evidence type="ECO:0000256" key="5">
    <source>
        <dbReference type="ARBA" id="ARBA00023136"/>
    </source>
</evidence>
<dbReference type="Pfam" id="PF03741">
    <property type="entry name" value="TerC"/>
    <property type="match status" value="1"/>
</dbReference>
<dbReference type="PANTHER" id="PTHR30238">
    <property type="entry name" value="MEMBRANE BOUND PREDICTED REDOX MODULATOR"/>
    <property type="match status" value="1"/>
</dbReference>
<reference evidence="7 8" key="1">
    <citation type="journal article" date="2013" name="Int. J. Syst. Evol. Microbiol.">
        <title>Azospirillum humicireducens sp. nov., a nitrogen-fixing bacterium isolated from a microbial fuel cell.</title>
        <authorList>
            <person name="Zhou S."/>
            <person name="Han L."/>
            <person name="Wang Y."/>
            <person name="Yang G."/>
            <person name="Zhuang L."/>
            <person name="Hu P."/>
        </authorList>
    </citation>
    <scope>NUCLEOTIDE SEQUENCE [LARGE SCALE GENOMIC DNA]</scope>
    <source>
        <strain evidence="7 8">SgZ-5</strain>
    </source>
</reference>
<dbReference type="KEGG" id="ahu:A6A40_05520"/>
<feature type="transmembrane region" description="Helical" evidence="6">
    <location>
        <begin position="242"/>
        <end position="262"/>
    </location>
</feature>
<dbReference type="GO" id="GO:0016020">
    <property type="term" value="C:membrane"/>
    <property type="evidence" value="ECO:0007669"/>
    <property type="project" value="UniProtKB-SubCell"/>
</dbReference>
<accession>A0A160JEX9</accession>
<comment type="subcellular location">
    <subcellularLocation>
        <location evidence="1">Membrane</location>
        <topology evidence="1">Multi-pass membrane protein</topology>
    </subcellularLocation>
</comment>
<dbReference type="PANTHER" id="PTHR30238:SF0">
    <property type="entry name" value="THYLAKOID MEMBRANE PROTEIN TERC, CHLOROPLASTIC"/>
    <property type="match status" value="1"/>
</dbReference>
<evidence type="ECO:0000256" key="3">
    <source>
        <dbReference type="ARBA" id="ARBA00022692"/>
    </source>
</evidence>
<dbReference type="AlphaFoldDB" id="A0A160JEX9"/>
<gene>
    <name evidence="7" type="ORF">A6A40_05520</name>
</gene>
<keyword evidence="4 6" id="KW-1133">Transmembrane helix</keyword>